<accession>Q2SEM5</accession>
<organism evidence="6 7">
    <name type="scientific">Hahella chejuensis (strain KCTC 2396)</name>
    <dbReference type="NCBI Taxonomy" id="349521"/>
    <lineage>
        <taxon>Bacteria</taxon>
        <taxon>Pseudomonadati</taxon>
        <taxon>Pseudomonadota</taxon>
        <taxon>Gammaproteobacteria</taxon>
        <taxon>Oceanospirillales</taxon>
        <taxon>Hahellaceae</taxon>
        <taxon>Hahella</taxon>
    </lineage>
</organism>
<dbReference type="PROSITE" id="PS50931">
    <property type="entry name" value="HTH_LYSR"/>
    <property type="match status" value="1"/>
</dbReference>
<dbReference type="SUPFAM" id="SSF53850">
    <property type="entry name" value="Periplasmic binding protein-like II"/>
    <property type="match status" value="1"/>
</dbReference>
<dbReference type="Pfam" id="PF00126">
    <property type="entry name" value="HTH_1"/>
    <property type="match status" value="1"/>
</dbReference>
<evidence type="ECO:0000259" key="5">
    <source>
        <dbReference type="PROSITE" id="PS50931"/>
    </source>
</evidence>
<name>Q2SEM5_HAHCH</name>
<evidence type="ECO:0000313" key="7">
    <source>
        <dbReference type="Proteomes" id="UP000000238"/>
    </source>
</evidence>
<evidence type="ECO:0000256" key="2">
    <source>
        <dbReference type="ARBA" id="ARBA00023015"/>
    </source>
</evidence>
<dbReference type="InterPro" id="IPR000847">
    <property type="entry name" value="LysR_HTH_N"/>
</dbReference>
<evidence type="ECO:0000256" key="3">
    <source>
        <dbReference type="ARBA" id="ARBA00023125"/>
    </source>
</evidence>
<dbReference type="CDD" id="cd08422">
    <property type="entry name" value="PBP2_CrgA_like"/>
    <property type="match status" value="1"/>
</dbReference>
<sequence length="300" mass="34265">MDKLKALRFFEHVGKAASFSDTARHFDIPVSSVTRQIQALEEELGARLLHRTTRVVKLTEIGEIYLQHCSQILRSLDNADELIVNYRSRPSGVLRISCSSSYGESRILPILSEFEALYPEIIIDIDLTDKVVDIMRDSVDIAVRAGQIPDERVVAKHIDDNNFSLAASDAYLQRYGTPLRIEDLSEHRAIFFRTSDQVLHWQANINGRWRQVDIRPALITSSPRLLRQWAGEGKGLAMMPNWVWRSNSLPAGFRILELDYPLYVSRATQLGIYLLYQRPKYAVPKVKAAVDFLVSRLARD</sequence>
<keyword evidence="4" id="KW-0804">Transcription</keyword>
<dbReference type="RefSeq" id="WP_011397966.1">
    <property type="nucleotide sequence ID" value="NC_007645.1"/>
</dbReference>
<comment type="similarity">
    <text evidence="1">Belongs to the LysR transcriptional regulatory family.</text>
</comment>
<evidence type="ECO:0000256" key="4">
    <source>
        <dbReference type="ARBA" id="ARBA00023163"/>
    </source>
</evidence>
<dbReference type="InterPro" id="IPR005119">
    <property type="entry name" value="LysR_subst-bd"/>
</dbReference>
<dbReference type="Pfam" id="PF03466">
    <property type="entry name" value="LysR_substrate"/>
    <property type="match status" value="1"/>
</dbReference>
<dbReference type="Gene3D" id="1.10.10.10">
    <property type="entry name" value="Winged helix-like DNA-binding domain superfamily/Winged helix DNA-binding domain"/>
    <property type="match status" value="1"/>
</dbReference>
<evidence type="ECO:0000256" key="1">
    <source>
        <dbReference type="ARBA" id="ARBA00009437"/>
    </source>
</evidence>
<dbReference type="PANTHER" id="PTHR30537">
    <property type="entry name" value="HTH-TYPE TRANSCRIPTIONAL REGULATOR"/>
    <property type="match status" value="1"/>
</dbReference>
<dbReference type="EMBL" id="CP000155">
    <property type="protein sequence ID" value="ABC30899.1"/>
    <property type="molecule type" value="Genomic_DNA"/>
</dbReference>
<dbReference type="GO" id="GO:0043565">
    <property type="term" value="F:sequence-specific DNA binding"/>
    <property type="evidence" value="ECO:0007669"/>
    <property type="project" value="TreeGrafter"/>
</dbReference>
<dbReference type="OrthoDB" id="9815676at2"/>
<proteinExistence type="inferred from homology"/>
<keyword evidence="3" id="KW-0238">DNA-binding</keyword>
<dbReference type="HOGENOM" id="CLU_039613_16_3_6"/>
<dbReference type="Proteomes" id="UP000000238">
    <property type="component" value="Chromosome"/>
</dbReference>
<dbReference type="PANTHER" id="PTHR30537:SF5">
    <property type="entry name" value="HTH-TYPE TRANSCRIPTIONAL ACTIVATOR TTDR-RELATED"/>
    <property type="match status" value="1"/>
</dbReference>
<dbReference type="KEGG" id="hch:HCH_04192"/>
<dbReference type="Gene3D" id="3.40.190.290">
    <property type="match status" value="1"/>
</dbReference>
<keyword evidence="7" id="KW-1185">Reference proteome</keyword>
<feature type="domain" description="HTH lysR-type" evidence="5">
    <location>
        <begin position="1"/>
        <end position="59"/>
    </location>
</feature>
<dbReference type="GO" id="GO:0003700">
    <property type="term" value="F:DNA-binding transcription factor activity"/>
    <property type="evidence" value="ECO:0007669"/>
    <property type="project" value="InterPro"/>
</dbReference>
<dbReference type="InterPro" id="IPR036388">
    <property type="entry name" value="WH-like_DNA-bd_sf"/>
</dbReference>
<dbReference type="GO" id="GO:0006351">
    <property type="term" value="P:DNA-templated transcription"/>
    <property type="evidence" value="ECO:0007669"/>
    <property type="project" value="TreeGrafter"/>
</dbReference>
<dbReference type="FunFam" id="1.10.10.10:FF:000001">
    <property type="entry name" value="LysR family transcriptional regulator"/>
    <property type="match status" value="1"/>
</dbReference>
<keyword evidence="2" id="KW-0805">Transcription regulation</keyword>
<dbReference type="eggNOG" id="COG0583">
    <property type="taxonomic scope" value="Bacteria"/>
</dbReference>
<reference evidence="6 7" key="1">
    <citation type="journal article" date="2005" name="Nucleic Acids Res.">
        <title>Genomic blueprint of Hahella chejuensis, a marine microbe producing an algicidal agent.</title>
        <authorList>
            <person name="Jeong H."/>
            <person name="Yim J.H."/>
            <person name="Lee C."/>
            <person name="Choi S.-H."/>
            <person name="Park Y.K."/>
            <person name="Yoon S.H."/>
            <person name="Hur C.-G."/>
            <person name="Kang H.-Y."/>
            <person name="Kim D."/>
            <person name="Lee H.H."/>
            <person name="Park K.H."/>
            <person name="Park S.-H."/>
            <person name="Park H.-S."/>
            <person name="Lee H.K."/>
            <person name="Oh T.K."/>
            <person name="Kim J.F."/>
        </authorList>
    </citation>
    <scope>NUCLEOTIDE SEQUENCE [LARGE SCALE GENOMIC DNA]</scope>
    <source>
        <strain evidence="6 7">KCTC 2396</strain>
    </source>
</reference>
<protein>
    <submittedName>
        <fullName evidence="6">Transcriptional regulator</fullName>
    </submittedName>
</protein>
<evidence type="ECO:0000313" key="6">
    <source>
        <dbReference type="EMBL" id="ABC30899.1"/>
    </source>
</evidence>
<dbReference type="SUPFAM" id="SSF46785">
    <property type="entry name" value="Winged helix' DNA-binding domain"/>
    <property type="match status" value="1"/>
</dbReference>
<dbReference type="STRING" id="349521.HCH_04192"/>
<dbReference type="InterPro" id="IPR036390">
    <property type="entry name" value="WH_DNA-bd_sf"/>
</dbReference>
<dbReference type="InterPro" id="IPR058163">
    <property type="entry name" value="LysR-type_TF_proteobact-type"/>
</dbReference>
<gene>
    <name evidence="6" type="ordered locus">HCH_04192</name>
</gene>
<dbReference type="AlphaFoldDB" id="Q2SEM5"/>